<dbReference type="EMBL" id="JALANJ010000034">
    <property type="protein sequence ID" value="MCY8122443.1"/>
    <property type="molecule type" value="Genomic_DNA"/>
</dbReference>
<dbReference type="NCBIfam" id="TIGR01554">
    <property type="entry name" value="major_cap_HK97"/>
    <property type="match status" value="1"/>
</dbReference>
<evidence type="ECO:0000313" key="5">
    <source>
        <dbReference type="Proteomes" id="UP001070352"/>
    </source>
</evidence>
<dbReference type="SUPFAM" id="SSF56563">
    <property type="entry name" value="Major capsid protein gp5"/>
    <property type="match status" value="1"/>
</dbReference>
<feature type="coiled-coil region" evidence="2">
    <location>
        <begin position="2"/>
        <end position="44"/>
    </location>
</feature>
<dbReference type="AlphaFoldDB" id="A0A9Q4DSX0"/>
<comment type="subcellular location">
    <subcellularLocation>
        <location evidence="1">Virion</location>
    </subcellularLocation>
</comment>
<dbReference type="Proteomes" id="UP001070352">
    <property type="component" value="Unassembled WGS sequence"/>
</dbReference>
<name>A0A9Q4DSX0_BACSC</name>
<gene>
    <name evidence="4" type="ORF">MOC45_17915</name>
</gene>
<protein>
    <submittedName>
        <fullName evidence="4">Phage major capsid protein</fullName>
    </submittedName>
</protein>
<accession>A0A9Q4DSX0</accession>
<evidence type="ECO:0000256" key="2">
    <source>
        <dbReference type="SAM" id="Coils"/>
    </source>
</evidence>
<keyword evidence="2" id="KW-0175">Coiled coil</keyword>
<dbReference type="Pfam" id="PF05065">
    <property type="entry name" value="Phage_capsid"/>
    <property type="match status" value="1"/>
</dbReference>
<organism evidence="4 5">
    <name type="scientific">Bacillus spizizenii</name>
    <name type="common">Bacillus subtilis subsp. spizizenii</name>
    <dbReference type="NCBI Taxonomy" id="96241"/>
    <lineage>
        <taxon>Bacteria</taxon>
        <taxon>Bacillati</taxon>
        <taxon>Bacillota</taxon>
        <taxon>Bacilli</taxon>
        <taxon>Bacillales</taxon>
        <taxon>Bacillaceae</taxon>
        <taxon>Bacillus</taxon>
    </lineage>
</organism>
<comment type="caution">
    <text evidence="4">The sequence shown here is derived from an EMBL/GenBank/DDBJ whole genome shotgun (WGS) entry which is preliminary data.</text>
</comment>
<reference evidence="4" key="1">
    <citation type="submission" date="2022-02" db="EMBL/GenBank/DDBJ databases">
        <title>Crop Bioprotection Bacillus Genome Sequencing.</title>
        <authorList>
            <person name="Dunlap C."/>
        </authorList>
    </citation>
    <scope>NUCLEOTIDE SEQUENCE</scope>
    <source>
        <strain evidence="4">M18B4</strain>
    </source>
</reference>
<evidence type="ECO:0000259" key="3">
    <source>
        <dbReference type="Pfam" id="PF05065"/>
    </source>
</evidence>
<dbReference type="InterPro" id="IPR054612">
    <property type="entry name" value="Phage_capsid-like_C"/>
</dbReference>
<evidence type="ECO:0000256" key="1">
    <source>
        <dbReference type="ARBA" id="ARBA00004328"/>
    </source>
</evidence>
<proteinExistence type="predicted"/>
<feature type="domain" description="Phage capsid-like C-terminal" evidence="3">
    <location>
        <begin position="105"/>
        <end position="364"/>
    </location>
</feature>
<dbReference type="InterPro" id="IPR024455">
    <property type="entry name" value="Phage_capsid"/>
</dbReference>
<feature type="non-terminal residue" evidence="4">
    <location>
        <position position="378"/>
    </location>
</feature>
<sequence length="378" mass="42312">MNKELRNLLKTINNKKAEAKKLVQDSKYDEAKVLTDEIENLQTEFEVKSAIFEEEKGSIDIPEPSNKNEKADAVKAFYKVLQGKSLTEAENALLTGGDEEANSENYLVPQDIHTEIKELRREYKSARHLIGYYNTSTLTGSFVFENSNSITELTNFTDGDDIPESDKPKFKNVPYNVMDYGALLPISRKLLKNETGGLLSYLGKWFNRKAVRTENKKIFAELKNDKKVKTLKGYKDLKSSINKDLDPALLIGMKIITNQDGFDYLDSEVDGIGRPILQPNPSNPTQKLFIGFPVEVFSNAELPTVSGKAPIIYGSTVDGATFIDRDQLQLDMSEHALFNKNQVAARLIESFDVIGADKDAYIYGQIDLTAATTPEPTT</sequence>
<evidence type="ECO:0000313" key="4">
    <source>
        <dbReference type="EMBL" id="MCY8122443.1"/>
    </source>
</evidence>